<dbReference type="PANTHER" id="PTHR38542:SF2">
    <property type="entry name" value="REPLICATION FACTOR A C-TERMINAL DOMAIN-CONTAINING PROTEIN"/>
    <property type="match status" value="1"/>
</dbReference>
<dbReference type="Proteomes" id="UP000824469">
    <property type="component" value="Unassembled WGS sequence"/>
</dbReference>
<reference evidence="1 2" key="1">
    <citation type="journal article" date="2021" name="Nat. Plants">
        <title>The Taxus genome provides insights into paclitaxel biosynthesis.</title>
        <authorList>
            <person name="Xiong X."/>
            <person name="Gou J."/>
            <person name="Liao Q."/>
            <person name="Li Y."/>
            <person name="Zhou Q."/>
            <person name="Bi G."/>
            <person name="Li C."/>
            <person name="Du R."/>
            <person name="Wang X."/>
            <person name="Sun T."/>
            <person name="Guo L."/>
            <person name="Liang H."/>
            <person name="Lu P."/>
            <person name="Wu Y."/>
            <person name="Zhang Z."/>
            <person name="Ro D.K."/>
            <person name="Shang Y."/>
            <person name="Huang S."/>
            <person name="Yan J."/>
        </authorList>
    </citation>
    <scope>NUCLEOTIDE SEQUENCE [LARGE SCALE GENOMIC DNA]</scope>
    <source>
        <strain evidence="1">Ta-2019</strain>
    </source>
</reference>
<evidence type="ECO:0000313" key="2">
    <source>
        <dbReference type="Proteomes" id="UP000824469"/>
    </source>
</evidence>
<gene>
    <name evidence="1" type="ORF">KI387_015979</name>
</gene>
<dbReference type="Gene3D" id="2.40.50.140">
    <property type="entry name" value="Nucleic acid-binding proteins"/>
    <property type="match status" value="1"/>
</dbReference>
<dbReference type="SUPFAM" id="SSF50249">
    <property type="entry name" value="Nucleic acid-binding proteins"/>
    <property type="match status" value="1"/>
</dbReference>
<organism evidence="1 2">
    <name type="scientific">Taxus chinensis</name>
    <name type="common">Chinese yew</name>
    <name type="synonym">Taxus wallichiana var. chinensis</name>
    <dbReference type="NCBI Taxonomy" id="29808"/>
    <lineage>
        <taxon>Eukaryota</taxon>
        <taxon>Viridiplantae</taxon>
        <taxon>Streptophyta</taxon>
        <taxon>Embryophyta</taxon>
        <taxon>Tracheophyta</taxon>
        <taxon>Spermatophyta</taxon>
        <taxon>Pinopsida</taxon>
        <taxon>Pinidae</taxon>
        <taxon>Conifers II</taxon>
        <taxon>Cupressales</taxon>
        <taxon>Taxaceae</taxon>
        <taxon>Taxus</taxon>
    </lineage>
</organism>
<dbReference type="OMA" id="WQKHVDS"/>
<proteinExistence type="predicted"/>
<accession>A0AA38GG51</accession>
<sequence>MGSIGWYGPLIDLSVAPEHIGGYVQLLVFVHQFHPPQRLRTSNGRGLLKSTLQVGDNTQPYFDVSLWQKHVDSNISAGDVVLLQ</sequence>
<name>A0AA38GG51_TAXCH</name>
<keyword evidence="2" id="KW-1185">Reference proteome</keyword>
<dbReference type="PANTHER" id="PTHR38542">
    <property type="entry name" value="OS04G0450500 PROTEIN"/>
    <property type="match status" value="1"/>
</dbReference>
<dbReference type="EMBL" id="JAHRHJ020000003">
    <property type="protein sequence ID" value="KAH9321340.1"/>
    <property type="molecule type" value="Genomic_DNA"/>
</dbReference>
<dbReference type="AlphaFoldDB" id="A0AA38GG51"/>
<dbReference type="InterPro" id="IPR012340">
    <property type="entry name" value="NA-bd_OB-fold"/>
</dbReference>
<comment type="caution">
    <text evidence="1">The sequence shown here is derived from an EMBL/GenBank/DDBJ whole genome shotgun (WGS) entry which is preliminary data.</text>
</comment>
<feature type="non-terminal residue" evidence="1">
    <location>
        <position position="84"/>
    </location>
</feature>
<protein>
    <submittedName>
        <fullName evidence="1">Uncharacterized protein</fullName>
    </submittedName>
</protein>
<evidence type="ECO:0000313" key="1">
    <source>
        <dbReference type="EMBL" id="KAH9321340.1"/>
    </source>
</evidence>